<protein>
    <submittedName>
        <fullName evidence="2">Uncharacterized protein</fullName>
    </submittedName>
</protein>
<dbReference type="AlphaFoldDB" id="A0AAV8UNB4"/>
<comment type="caution">
    <text evidence="2">The sequence shown here is derived from an EMBL/GenBank/DDBJ whole genome shotgun (WGS) entry which is preliminary data.</text>
</comment>
<evidence type="ECO:0000313" key="3">
    <source>
        <dbReference type="Proteomes" id="UP001157974"/>
    </source>
</evidence>
<sequence>MVGNRLARSKHQETAAAMGVDRGAELPDGVKKRTATERQKYMDGSGRREAVVRAFGSCPDGGYQVMVSAEMYELVAS</sequence>
<feature type="region of interest" description="Disordered" evidence="1">
    <location>
        <begin position="1"/>
        <end position="44"/>
    </location>
</feature>
<gene>
    <name evidence="2" type="ORF">NDN08_006564</name>
</gene>
<evidence type="ECO:0000256" key="1">
    <source>
        <dbReference type="SAM" id="MobiDB-lite"/>
    </source>
</evidence>
<proteinExistence type="predicted"/>
<reference evidence="2 3" key="1">
    <citation type="journal article" date="2023" name="Nat. Commun.">
        <title>Origin of minicircular mitochondrial genomes in red algae.</title>
        <authorList>
            <person name="Lee Y."/>
            <person name="Cho C.H."/>
            <person name="Lee Y.M."/>
            <person name="Park S.I."/>
            <person name="Yang J.H."/>
            <person name="West J.A."/>
            <person name="Bhattacharya D."/>
            <person name="Yoon H.S."/>
        </authorList>
    </citation>
    <scope>NUCLEOTIDE SEQUENCE [LARGE SCALE GENOMIC DNA]</scope>
    <source>
        <strain evidence="2 3">CCMP1338</strain>
        <tissue evidence="2">Whole cell</tissue>
    </source>
</reference>
<organism evidence="2 3">
    <name type="scientific">Rhodosorus marinus</name>
    <dbReference type="NCBI Taxonomy" id="101924"/>
    <lineage>
        <taxon>Eukaryota</taxon>
        <taxon>Rhodophyta</taxon>
        <taxon>Stylonematophyceae</taxon>
        <taxon>Stylonematales</taxon>
        <taxon>Stylonemataceae</taxon>
        <taxon>Rhodosorus</taxon>
    </lineage>
</organism>
<evidence type="ECO:0000313" key="2">
    <source>
        <dbReference type="EMBL" id="KAJ8902156.1"/>
    </source>
</evidence>
<dbReference type="Proteomes" id="UP001157974">
    <property type="component" value="Unassembled WGS sequence"/>
</dbReference>
<keyword evidence="3" id="KW-1185">Reference proteome</keyword>
<dbReference type="EMBL" id="JAMWBK010000009">
    <property type="protein sequence ID" value="KAJ8902156.1"/>
    <property type="molecule type" value="Genomic_DNA"/>
</dbReference>
<name>A0AAV8UNB4_9RHOD</name>
<accession>A0AAV8UNB4</accession>
<feature type="compositionally biased region" description="Basic and acidic residues" evidence="1">
    <location>
        <begin position="22"/>
        <end position="44"/>
    </location>
</feature>